<evidence type="ECO:0008006" key="4">
    <source>
        <dbReference type="Google" id="ProtNLM"/>
    </source>
</evidence>
<dbReference type="PROSITE" id="PS50297">
    <property type="entry name" value="ANK_REP_REGION"/>
    <property type="match status" value="1"/>
</dbReference>
<dbReference type="RefSeq" id="WP_382340309.1">
    <property type="nucleotide sequence ID" value="NZ_JBHSAB010000001.1"/>
</dbReference>
<feature type="repeat" description="ANK" evidence="1">
    <location>
        <begin position="406"/>
        <end position="438"/>
    </location>
</feature>
<dbReference type="SUPFAM" id="SSF48403">
    <property type="entry name" value="Ankyrin repeat"/>
    <property type="match status" value="1"/>
</dbReference>
<keyword evidence="1" id="KW-0040">ANK repeat</keyword>
<keyword evidence="3" id="KW-1185">Reference proteome</keyword>
<protein>
    <recommendedName>
        <fullName evidence="4">Ankyrin repeat protein</fullName>
    </recommendedName>
</protein>
<comment type="caution">
    <text evidence="2">The sequence shown here is derived from an EMBL/GenBank/DDBJ whole genome shotgun (WGS) entry which is preliminary data.</text>
</comment>
<dbReference type="Proteomes" id="UP001595758">
    <property type="component" value="Unassembled WGS sequence"/>
</dbReference>
<dbReference type="Gene3D" id="1.25.40.20">
    <property type="entry name" value="Ankyrin repeat-containing domain"/>
    <property type="match status" value="1"/>
</dbReference>
<proteinExistence type="predicted"/>
<evidence type="ECO:0000313" key="2">
    <source>
        <dbReference type="EMBL" id="MFC3907704.1"/>
    </source>
</evidence>
<dbReference type="PROSITE" id="PS50088">
    <property type="entry name" value="ANK_REPEAT"/>
    <property type="match status" value="1"/>
</dbReference>
<evidence type="ECO:0000313" key="3">
    <source>
        <dbReference type="Proteomes" id="UP001595758"/>
    </source>
</evidence>
<gene>
    <name evidence="2" type="ORF">ACFORL_01240</name>
</gene>
<dbReference type="InterPro" id="IPR036770">
    <property type="entry name" value="Ankyrin_rpt-contain_sf"/>
</dbReference>
<dbReference type="EMBL" id="JBHSAB010000001">
    <property type="protein sequence ID" value="MFC3907704.1"/>
    <property type="molecule type" value="Genomic_DNA"/>
</dbReference>
<name>A0ABV8CCP1_9GAMM</name>
<reference evidence="3" key="1">
    <citation type="journal article" date="2019" name="Int. J. Syst. Evol. Microbiol.">
        <title>The Global Catalogue of Microorganisms (GCM) 10K type strain sequencing project: providing services to taxonomists for standard genome sequencing and annotation.</title>
        <authorList>
            <consortium name="The Broad Institute Genomics Platform"/>
            <consortium name="The Broad Institute Genome Sequencing Center for Infectious Disease"/>
            <person name="Wu L."/>
            <person name="Ma J."/>
        </authorList>
    </citation>
    <scope>NUCLEOTIDE SEQUENCE [LARGE SCALE GENOMIC DNA]</scope>
    <source>
        <strain evidence="3">CCUG 59858</strain>
    </source>
</reference>
<organism evidence="2 3">
    <name type="scientific">Legionella dresdenensis</name>
    <dbReference type="NCBI Taxonomy" id="450200"/>
    <lineage>
        <taxon>Bacteria</taxon>
        <taxon>Pseudomonadati</taxon>
        <taxon>Pseudomonadota</taxon>
        <taxon>Gammaproteobacteria</taxon>
        <taxon>Legionellales</taxon>
        <taxon>Legionellaceae</taxon>
        <taxon>Legionella</taxon>
    </lineage>
</organism>
<dbReference type="InterPro" id="IPR002110">
    <property type="entry name" value="Ankyrin_rpt"/>
</dbReference>
<accession>A0ABV8CCP1</accession>
<evidence type="ECO:0000256" key="1">
    <source>
        <dbReference type="PROSITE-ProRule" id="PRU00023"/>
    </source>
</evidence>
<sequence length="2302" mass="261324">MSKRSEQLQRAINKMGSSVLKEVLLRHFNTAPDPDNETNYFTQNHRYNRLKPAAPRYTLPLNAAFAYAPVEVCNELTQLLLTMPDSDFAATISRQYDEDVLQTIAQYAPPDCRSRLFARIAAMPGDKISEILFGKAADPAYFLSLIKSTNSSDLKILLQALDKVSPESLLTILPSNLPLLIYFFRYHTNTETANIMMALLKKMFPGDNQSATLIKFIQGGQTDARITNLLHVVLANQSSQVIRDFLQLLEIVDQKKLIEFFEQRNKENQTPLEAAVRLNKNPQAVLTIVQWFMSRSEPLKSLLTKVYSQQPYSMMHQAVNSHIDAATYFLQFCLPEERIHATGSKPAQTMRDLAKAGNNEAITMLYDALPVFHFIHSEGTPDAPSLAQIENGINSNRKLLDSRWSDNDTLLHLAVNNNTDSLTPILLQSGINAEATNKQQQTALEKAFYSNQMSQLQHFTQTTGNTTVLHAIAKTIATLPICPIESTIFPQLLEQSFENIHQQLISEAKQNNDATLFLLIEAARLAGETGNPALFNAASSFIDKNINSPNHAFLIGFLFTLPPQALAVIFDYYQPHRTKIASLIQQGLASPAVFTRLSWQQTQPYLELLKKISTPQIDYNAQLARTMLTAGDKIEQLPAPLLQYYAQNQTLEQLVHIKLNNTNPILTALALEKCYTEGNTTPEVKEQLQQKLTQEIDFLNMPNTNRNNLELAQTLNLCQQPEIKIALHEKITALGEKSLIKKRVTDLLPSYPLTGNLQSDSLLYQLFLETACQPESMCNQASTPAYSALASKANPDEQNQLKQAINTNQERLAFISSMLSPFNTPVAANEQINTSRIFFAFQRQRIHLKLITQAQNIALLNVELNHTGLTAEGSQFRKALTDLDNQLITLLMTASSPILNSTTLQCLNNVKSSYQVIAPQLPASFERLPELIDQIKDLCQQLDGQYQNFTAPLARHDDSSVCQPLTTVYDPNIPEAAQESTQAAARHLLQDTANNQSALIAKLFALTDKPEDLPDLLPSFLACNKPNEIKTAYEKITDFMKRGKPDESPQLITALDSHYHNVIDNYGFMEKLQTLLLMQDQVELRQIVDLINQYDTRQLASLRQLCKNAGCHAMITFIDLVSATKEPGPLIELNYLEPLTGIIEPKNLSLWLDNTWEQLQRYRTQVFSMSILIRGYHVERSNISFYQQAIHEHLDLPGVNINAQAISCLIKSCQSIFTHEQKTETLQSTLYCISDLLGCVSLETITEVIEDLPPETIDALIKCALNHINCLGYEEPCRKILTYIYHDCNRYSNNLAELIKTKLNACDLSILGSQQLRAIATSILTRVNEQNEKHEDLLKDLTVDCVWIQHLILSPEFMAACDTRTFQALIERYRLYSLTLKQDELDRLNTWLDNPDNQLLRDTINSTEQALQEEAFPGLQFRRQKLLEKKKRLLEFRADSSIIGIYKQFQQNCNELKLGGNPEQQELAEKALATFDANCKEKLQGLRNDMPYKLSCYLRDSFVDNKGDIEQNKNILARWINAVLPPRTLEQRELQKKQNYHLSSEKLYDEQGVHIADVDQTDNIKPIQSGKRPFMTSSTIFYNENHHKVGYAAQNGKFCRESDNMFQPETTARLLAKTPQEELSEHPALLNLLFNDVFQEKTLPVLFSQSKGSQRAWLENQVKEYIAESAQKIPVASMTEINRHYAPDELFALLNTIKNPDNAQALFTTILYDEEKAPLLFAPEYQTLFNQFLVNHKPVELFAEFLLHHHDKPWYLAGLNTYSQFARQCKKPDLLPDALLLLCTNAYNAPDLQSETARKGVDAYEKASAALLGSEKTAEIVWCNFINSNLDVSTQKVSEKEKLSGFFFKHHCAPLITKLNADQNWQNSYLYRMMLLILNKQLTAIFADEELRYSQVLGWSPAEIAEITQFIKKHMASPRTPDENKAVGLKVINKLILRCANFGQTDILYNARGRLNQELVFQMMEPASNQSRLPTVVNNIVNSMVNWFGKKANPTYEQLKNDQAIVNWESLTQSSREVNGSNEQLPIITAYLINYSGTTEQLLKLITDYCNLCVETKNQQSLYHISKLMLKLPDRDISIAIFNTLFILIKKKPEILDETIYAHLSSYYAHHDKSYEQEINLIKYLGHIKNYSLVEKCCQFLLKGSLTTEKPGLVPTVKKAKLEAKVEAALSKHQESWYFSFYKRIKRWWNYGSNKASGLVKYCDEAASSSQTPKLPEKIKTPVLSGETISGQLELLRKRRALKDRVDRFANRVETMHPSKRPSQTSTGIEINDRLSNSLFNTAASVERPARHGLEMQLFANN</sequence>